<sequence>MSHAFADIAFTPSVKAAQQRDGSRAGYARNFEGSAEVSNDRLGEDEADFIEAQRSFYIASVSETGWPYVQHRGGPVGFLKVLDPKTLAFADYAGNRQMISVGNLAVNDRVALILVDYTQRTRLKLLGRLRQHALSPEDPLSERLLTPGYRARAQRAFVITVEAFDWNCPQHIPQRFEAEAVQQALAERDARIAELEAQLQSARAG</sequence>
<keyword evidence="1" id="KW-0175">Coiled coil</keyword>
<evidence type="ECO:0000259" key="2">
    <source>
        <dbReference type="Pfam" id="PF01243"/>
    </source>
</evidence>
<dbReference type="SUPFAM" id="SSF50475">
    <property type="entry name" value="FMN-binding split barrel"/>
    <property type="match status" value="1"/>
</dbReference>
<dbReference type="InterPro" id="IPR011576">
    <property type="entry name" value="Pyridox_Oxase_N"/>
</dbReference>
<feature type="coiled-coil region" evidence="1">
    <location>
        <begin position="178"/>
        <end position="205"/>
    </location>
</feature>
<reference evidence="3 4" key="1">
    <citation type="submission" date="2017-01" db="EMBL/GenBank/DDBJ databases">
        <authorList>
            <person name="Mah S.A."/>
            <person name="Swanson W.J."/>
            <person name="Moy G.W."/>
            <person name="Vacquier V.D."/>
        </authorList>
    </citation>
    <scope>NUCLEOTIDE SEQUENCE [LARGE SCALE GENOMIC DNA]</scope>
    <source>
        <strain evidence="3 4">DCY110</strain>
    </source>
</reference>
<dbReference type="Proteomes" id="UP000186609">
    <property type="component" value="Chromosome"/>
</dbReference>
<dbReference type="PANTHER" id="PTHR42815">
    <property type="entry name" value="FAD-BINDING, PUTATIVE (AFU_ORTHOLOGUE AFUA_6G07600)-RELATED"/>
    <property type="match status" value="1"/>
</dbReference>
<evidence type="ECO:0000256" key="1">
    <source>
        <dbReference type="SAM" id="Coils"/>
    </source>
</evidence>
<gene>
    <name evidence="3" type="ORF">RD110_19880</name>
</gene>
<evidence type="ECO:0000313" key="3">
    <source>
        <dbReference type="EMBL" id="APW40817.1"/>
    </source>
</evidence>
<accession>A0A1P8K498</accession>
<feature type="domain" description="Pyridoxamine 5'-phosphate oxidase N-terminal" evidence="2">
    <location>
        <begin position="47"/>
        <end position="137"/>
    </location>
</feature>
<dbReference type="PANTHER" id="PTHR42815:SF2">
    <property type="entry name" value="FAD-BINDING, PUTATIVE (AFU_ORTHOLOGUE AFUA_6G07600)-RELATED"/>
    <property type="match status" value="1"/>
</dbReference>
<dbReference type="AlphaFoldDB" id="A0A1P8K498"/>
<dbReference type="STRING" id="1842727.RD110_19880"/>
<keyword evidence="4" id="KW-1185">Reference proteome</keyword>
<dbReference type="Gene3D" id="2.30.110.10">
    <property type="entry name" value="Electron Transport, Fmn-binding Protein, Chain A"/>
    <property type="match status" value="1"/>
</dbReference>
<name>A0A1P8K498_9BURK</name>
<dbReference type="EMBL" id="CP019236">
    <property type="protein sequence ID" value="APW40817.1"/>
    <property type="molecule type" value="Genomic_DNA"/>
</dbReference>
<dbReference type="KEGG" id="rhy:RD110_19880"/>
<protein>
    <submittedName>
        <fullName evidence="3">Pyridoxamine 5'-phosphate oxidase</fullName>
    </submittedName>
</protein>
<dbReference type="InterPro" id="IPR012349">
    <property type="entry name" value="Split_barrel_FMN-bd"/>
</dbReference>
<dbReference type="OrthoDB" id="9796486at2"/>
<organism evidence="3 4">
    <name type="scientific">Rhodoferax koreensis</name>
    <dbReference type="NCBI Taxonomy" id="1842727"/>
    <lineage>
        <taxon>Bacteria</taxon>
        <taxon>Pseudomonadati</taxon>
        <taxon>Pseudomonadota</taxon>
        <taxon>Betaproteobacteria</taxon>
        <taxon>Burkholderiales</taxon>
        <taxon>Comamonadaceae</taxon>
        <taxon>Rhodoferax</taxon>
    </lineage>
</organism>
<proteinExistence type="predicted"/>
<dbReference type="RefSeq" id="WP_076205321.1">
    <property type="nucleotide sequence ID" value="NZ_CP019236.1"/>
</dbReference>
<dbReference type="Pfam" id="PF01243">
    <property type="entry name" value="PNPOx_N"/>
    <property type="match status" value="1"/>
</dbReference>
<evidence type="ECO:0000313" key="4">
    <source>
        <dbReference type="Proteomes" id="UP000186609"/>
    </source>
</evidence>